<dbReference type="InterPro" id="IPR002575">
    <property type="entry name" value="Aminoglycoside_PTrfase"/>
</dbReference>
<protein>
    <submittedName>
        <fullName evidence="2">Kinase-like protein</fullName>
    </submittedName>
</protein>
<proteinExistence type="predicted"/>
<organism evidence="2 3">
    <name type="scientific">Polyporus arcularius HHB13444</name>
    <dbReference type="NCBI Taxonomy" id="1314778"/>
    <lineage>
        <taxon>Eukaryota</taxon>
        <taxon>Fungi</taxon>
        <taxon>Dikarya</taxon>
        <taxon>Basidiomycota</taxon>
        <taxon>Agaricomycotina</taxon>
        <taxon>Agaricomycetes</taxon>
        <taxon>Polyporales</taxon>
        <taxon>Polyporaceae</taxon>
        <taxon>Polyporus</taxon>
    </lineage>
</organism>
<dbReference type="InParanoid" id="A0A5C3P0J9"/>
<evidence type="ECO:0000259" key="1">
    <source>
        <dbReference type="Pfam" id="PF01636"/>
    </source>
</evidence>
<dbReference type="InterPro" id="IPR011009">
    <property type="entry name" value="Kinase-like_dom_sf"/>
</dbReference>
<dbReference type="PANTHER" id="PTHR21310:SF58">
    <property type="entry name" value="AMINOGLYCOSIDE PHOSPHOTRANSFERASE DOMAIN-CONTAINING PROTEIN"/>
    <property type="match status" value="1"/>
</dbReference>
<dbReference type="Proteomes" id="UP000308197">
    <property type="component" value="Unassembled WGS sequence"/>
</dbReference>
<name>A0A5C3P0J9_9APHY</name>
<reference evidence="2 3" key="1">
    <citation type="journal article" date="2019" name="Nat. Ecol. Evol.">
        <title>Megaphylogeny resolves global patterns of mushroom evolution.</title>
        <authorList>
            <person name="Varga T."/>
            <person name="Krizsan K."/>
            <person name="Foldi C."/>
            <person name="Dima B."/>
            <person name="Sanchez-Garcia M."/>
            <person name="Sanchez-Ramirez S."/>
            <person name="Szollosi G.J."/>
            <person name="Szarkandi J.G."/>
            <person name="Papp V."/>
            <person name="Albert L."/>
            <person name="Andreopoulos W."/>
            <person name="Angelini C."/>
            <person name="Antonin V."/>
            <person name="Barry K.W."/>
            <person name="Bougher N.L."/>
            <person name="Buchanan P."/>
            <person name="Buyck B."/>
            <person name="Bense V."/>
            <person name="Catcheside P."/>
            <person name="Chovatia M."/>
            <person name="Cooper J."/>
            <person name="Damon W."/>
            <person name="Desjardin D."/>
            <person name="Finy P."/>
            <person name="Geml J."/>
            <person name="Haridas S."/>
            <person name="Hughes K."/>
            <person name="Justo A."/>
            <person name="Karasinski D."/>
            <person name="Kautmanova I."/>
            <person name="Kiss B."/>
            <person name="Kocsube S."/>
            <person name="Kotiranta H."/>
            <person name="LaButti K.M."/>
            <person name="Lechner B.E."/>
            <person name="Liimatainen K."/>
            <person name="Lipzen A."/>
            <person name="Lukacs Z."/>
            <person name="Mihaltcheva S."/>
            <person name="Morgado L.N."/>
            <person name="Niskanen T."/>
            <person name="Noordeloos M.E."/>
            <person name="Ohm R.A."/>
            <person name="Ortiz-Santana B."/>
            <person name="Ovrebo C."/>
            <person name="Racz N."/>
            <person name="Riley R."/>
            <person name="Savchenko A."/>
            <person name="Shiryaev A."/>
            <person name="Soop K."/>
            <person name="Spirin V."/>
            <person name="Szebenyi C."/>
            <person name="Tomsovsky M."/>
            <person name="Tulloss R.E."/>
            <person name="Uehling J."/>
            <person name="Grigoriev I.V."/>
            <person name="Vagvolgyi C."/>
            <person name="Papp T."/>
            <person name="Martin F.M."/>
            <person name="Miettinen O."/>
            <person name="Hibbett D.S."/>
            <person name="Nagy L.G."/>
        </authorList>
    </citation>
    <scope>NUCLEOTIDE SEQUENCE [LARGE SCALE GENOMIC DNA]</scope>
    <source>
        <strain evidence="2 3">HHB13444</strain>
    </source>
</reference>
<dbReference type="EMBL" id="ML212097">
    <property type="protein sequence ID" value="TFK79273.1"/>
    <property type="molecule type" value="Genomic_DNA"/>
</dbReference>
<feature type="domain" description="Aminoglycoside phosphotransferase" evidence="1">
    <location>
        <begin position="62"/>
        <end position="251"/>
    </location>
</feature>
<evidence type="ECO:0000313" key="3">
    <source>
        <dbReference type="Proteomes" id="UP000308197"/>
    </source>
</evidence>
<dbReference type="STRING" id="1314778.A0A5C3P0J9"/>
<sequence length="293" mass="33310">MVPAFVYRILSFLVSILPIRLRAKILTHLILAGARKWHGESTAQRVPGGLYIKRNDMLRLSEGQALHFVGTHTSLPVPVVVDNFKYQDNVYLVMSRLPGFSLADVYLDITPEVEQKLSAQLARILAPLRALPPPDPSRPGRVCGFDGGPVHCARIRFGQHPAGPWDSVEAFHADLLHRAGGLNVPEQLEYCPKSPEAVHDVIRRAHAKTYRVCLTHNDLGAHNVLIDENWNITGIVDFESCAWMPEYWELTKGTFLPQYRKGRWHRIMSAAFPRYELEQEAEHYIINFRQCYA</sequence>
<dbReference type="Gene3D" id="3.90.1200.10">
    <property type="match status" value="1"/>
</dbReference>
<dbReference type="GO" id="GO:0016301">
    <property type="term" value="F:kinase activity"/>
    <property type="evidence" value="ECO:0007669"/>
    <property type="project" value="UniProtKB-KW"/>
</dbReference>
<dbReference type="CDD" id="cd05120">
    <property type="entry name" value="APH_ChoK_like"/>
    <property type="match status" value="1"/>
</dbReference>
<dbReference type="AlphaFoldDB" id="A0A5C3P0J9"/>
<dbReference type="Pfam" id="PF01636">
    <property type="entry name" value="APH"/>
    <property type="match status" value="1"/>
</dbReference>
<gene>
    <name evidence="2" type="ORF">K466DRAFT_668167</name>
</gene>
<keyword evidence="3" id="KW-1185">Reference proteome</keyword>
<keyword evidence="2" id="KW-0808">Transferase</keyword>
<dbReference type="InterPro" id="IPR051678">
    <property type="entry name" value="AGP_Transferase"/>
</dbReference>
<dbReference type="SUPFAM" id="SSF56112">
    <property type="entry name" value="Protein kinase-like (PK-like)"/>
    <property type="match status" value="1"/>
</dbReference>
<dbReference type="PANTHER" id="PTHR21310">
    <property type="entry name" value="AMINOGLYCOSIDE PHOSPHOTRANSFERASE-RELATED-RELATED"/>
    <property type="match status" value="1"/>
</dbReference>
<keyword evidence="2" id="KW-0418">Kinase</keyword>
<accession>A0A5C3P0J9</accession>
<evidence type="ECO:0000313" key="2">
    <source>
        <dbReference type="EMBL" id="TFK79273.1"/>
    </source>
</evidence>